<geneLocation type="plasmid" evidence="1 2">
    <name>unnamed1</name>
</geneLocation>
<name>A0ABZ2NNS7_9BACI</name>
<keyword evidence="2" id="KW-1185">Reference proteome</keyword>
<keyword evidence="1" id="KW-0614">Plasmid</keyword>
<gene>
    <name evidence="1" type="ORF">WCV65_21075</name>
</gene>
<evidence type="ECO:0000313" key="2">
    <source>
        <dbReference type="Proteomes" id="UP001377337"/>
    </source>
</evidence>
<dbReference type="RefSeq" id="WP_338782425.1">
    <property type="nucleotide sequence ID" value="NZ_CP147408.1"/>
</dbReference>
<organism evidence="1 2">
    <name type="scientific">Metabacillus sediminis</name>
    <dbReference type="NCBI Taxonomy" id="3117746"/>
    <lineage>
        <taxon>Bacteria</taxon>
        <taxon>Bacillati</taxon>
        <taxon>Bacillota</taxon>
        <taxon>Bacilli</taxon>
        <taxon>Bacillales</taxon>
        <taxon>Bacillaceae</taxon>
        <taxon>Metabacillus</taxon>
    </lineage>
</organism>
<evidence type="ECO:0000313" key="1">
    <source>
        <dbReference type="EMBL" id="WXB99119.1"/>
    </source>
</evidence>
<dbReference type="Proteomes" id="UP001377337">
    <property type="component" value="Plasmid unnamed1"/>
</dbReference>
<protein>
    <submittedName>
        <fullName evidence="1">Uncharacterized protein</fullName>
    </submittedName>
</protein>
<dbReference type="EMBL" id="CP147408">
    <property type="protein sequence ID" value="WXB99119.1"/>
    <property type="molecule type" value="Genomic_DNA"/>
</dbReference>
<reference evidence="1 2" key="1">
    <citation type="submission" date="2024-02" db="EMBL/GenBank/DDBJ databases">
        <title>Seven novel Bacillus-like species.</title>
        <authorList>
            <person name="Liu G."/>
        </authorList>
    </citation>
    <scope>NUCLEOTIDE SEQUENCE [LARGE SCALE GENOMIC DNA]</scope>
    <source>
        <strain evidence="1 2">FJAT-52054</strain>
        <plasmid evidence="1 2">unnamed1</plasmid>
    </source>
</reference>
<sequence>MENPPDYVLEKIVDFFLEHSIPKILEKERLEMLSLPAEIDRKAFIEKPHSIPSTGEVKTIDEKLTDNRSQ</sequence>
<accession>A0ABZ2NNS7</accession>
<proteinExistence type="predicted"/>